<evidence type="ECO:0000256" key="2">
    <source>
        <dbReference type="ARBA" id="ARBA00022695"/>
    </source>
</evidence>
<dbReference type="InterPro" id="IPR029044">
    <property type="entry name" value="Nucleotide-diphossugar_trans"/>
</dbReference>
<comment type="caution">
    <text evidence="3">The sequence shown here is derived from an EMBL/GenBank/DDBJ whole genome shotgun (WGS) entry which is preliminary data.</text>
</comment>
<gene>
    <name evidence="3" type="ORF">P857_273</name>
</gene>
<evidence type="ECO:0000313" key="4">
    <source>
        <dbReference type="Proteomes" id="UP000018951"/>
    </source>
</evidence>
<proteinExistence type="predicted"/>
<dbReference type="GO" id="GO:0008299">
    <property type="term" value="P:isoprenoid biosynthetic process"/>
    <property type="evidence" value="ECO:0007669"/>
    <property type="project" value="InterPro"/>
</dbReference>
<keyword evidence="2" id="KW-0548">Nucleotidyltransferase</keyword>
<dbReference type="InterPro" id="IPR018294">
    <property type="entry name" value="ISPD_synthase_CS"/>
</dbReference>
<protein>
    <recommendedName>
        <fullName evidence="5">2-C-methyl-D-erythritol 4-phosphate cytidylyltransferase</fullName>
    </recommendedName>
</protein>
<keyword evidence="1" id="KW-0808">Transferase</keyword>
<dbReference type="GO" id="GO:0050518">
    <property type="term" value="F:2-C-methyl-D-erythritol 4-phosphate cytidylyltransferase activity"/>
    <property type="evidence" value="ECO:0007669"/>
    <property type="project" value="TreeGrafter"/>
</dbReference>
<dbReference type="SUPFAM" id="SSF53448">
    <property type="entry name" value="Nucleotide-diphospho-sugar transferases"/>
    <property type="match status" value="1"/>
</dbReference>
<evidence type="ECO:0008006" key="5">
    <source>
        <dbReference type="Google" id="ProtNLM"/>
    </source>
</evidence>
<dbReference type="Gene3D" id="3.90.550.10">
    <property type="entry name" value="Spore Coat Polysaccharide Biosynthesis Protein SpsA, Chain A"/>
    <property type="match status" value="1"/>
</dbReference>
<dbReference type="InterPro" id="IPR050088">
    <property type="entry name" value="IspD/TarI_cytidylyltransf_bact"/>
</dbReference>
<name>W2V135_9RICK</name>
<dbReference type="PANTHER" id="PTHR32125:SF4">
    <property type="entry name" value="2-C-METHYL-D-ERYTHRITOL 4-PHOSPHATE CYTIDYLYLTRANSFERASE, CHLOROPLASTIC"/>
    <property type="match status" value="1"/>
</dbReference>
<reference evidence="3 4" key="1">
    <citation type="journal article" date="2013" name="PLoS ONE">
        <title>Bacterial endosymbiosis in a chordate host: long-term co-evolution and conservation of secondary metabolism.</title>
        <authorList>
            <person name="Kwan J.C."/>
            <person name="Schmidt E.W."/>
        </authorList>
    </citation>
    <scope>NUCLEOTIDE SEQUENCE [LARGE SCALE GENOMIC DNA]</scope>
    <source>
        <strain evidence="4">L6</strain>
    </source>
</reference>
<organism evidence="3 4">
    <name type="scientific">Candidatus Xenolissoclinum pacificiensis L6</name>
    <dbReference type="NCBI Taxonomy" id="1401685"/>
    <lineage>
        <taxon>Bacteria</taxon>
        <taxon>Pseudomonadati</taxon>
        <taxon>Pseudomonadota</taxon>
        <taxon>Alphaproteobacteria</taxon>
        <taxon>Rickettsiales</taxon>
        <taxon>Anaplasmataceae</taxon>
        <taxon>Candidatus Xenolissoclinum</taxon>
    </lineage>
</organism>
<dbReference type="InterPro" id="IPR034683">
    <property type="entry name" value="IspD/TarI"/>
</dbReference>
<evidence type="ECO:0000313" key="3">
    <source>
        <dbReference type="EMBL" id="ETO91362.1"/>
    </source>
</evidence>
<evidence type="ECO:0000256" key="1">
    <source>
        <dbReference type="ARBA" id="ARBA00022679"/>
    </source>
</evidence>
<dbReference type="PANTHER" id="PTHR32125">
    <property type="entry name" value="2-C-METHYL-D-ERYTHRITOL 4-PHOSPHATE CYTIDYLYLTRANSFERASE, CHLOROPLASTIC"/>
    <property type="match status" value="1"/>
</dbReference>
<keyword evidence="4" id="KW-1185">Reference proteome</keyword>
<dbReference type="AlphaFoldDB" id="W2V135"/>
<dbReference type="PROSITE" id="PS01295">
    <property type="entry name" value="ISPD"/>
    <property type="match status" value="1"/>
</dbReference>
<dbReference type="Proteomes" id="UP000018951">
    <property type="component" value="Unassembled WGS sequence"/>
</dbReference>
<dbReference type="STRING" id="1401685.P857_273"/>
<accession>W2V135</accession>
<sequence length="227" mass="25133">MIYAILLAAGRGNRCTGCASIFPKQYHTFQDGSSFLVVLVQKFLSLRIFPCIVIHPDDVSFFTYTLGTLFNRVLVTTTCGHNRQDSVYSGVLALSNLNPKYVIVHDVARPSVSVDLIMSVVQGLYDGASGVVPVIDITDTVASVNEGKIGSILNRDIVKRLTTPQGFLYQCLRECHEKIRLEHEVYSDDISILFKFNHDILTIPGEVSNGKVTDIYDLLCIQTVGML</sequence>
<dbReference type="Pfam" id="PF01128">
    <property type="entry name" value="IspD"/>
    <property type="match status" value="1"/>
</dbReference>
<dbReference type="EMBL" id="AXCJ01000005">
    <property type="protein sequence ID" value="ETO91362.1"/>
    <property type="molecule type" value="Genomic_DNA"/>
</dbReference>